<sequence length="1348" mass="150788">MIKRTVFTASLALVMAAAVPVTASAALSVPVAAAPAKKKAQQTWLQQALAAKEKLAADSPNGLPYVSTEYRRGTAPGKVSIDLTGLKEISLVTWATPDGTDYDHAVWADAKFTKKDGTVVWIGDMKPKVKRIEGNWTSTDKNLAGNTLQIRDTKYDHGLVAHANSLLTYELNGEYTRFDSEIGIDEGSSGGSAIFKVMVTNGRKEAEELIKACPEVQAKLGTFIGAPISDWLTSPGTSLEQAAATKIVSQLSKPEYFNAKIKELEANPDMEKRILGYMELAEQAEKVLNLQAQLEWLNIPAIGKALADMKTMKGFDGQKYDAAYAELKTLAANGFDNIYKGDQATMDAAAKALALKREILMANPLLDIDKIVVTKYDIGKSARYVMAPALGTQPNNWSNQYSASRGGFRASIVELSNLRGDKIKERVIYKPKGDEPVTDVHMHWDADRMLFTSVDSARRWHVFEIKTDGTGLKNITAAIPEPDVEFADGAYLPDGRLIINTTLGYHGVPCVDGADAVGNFALYDPKTGYLRRLTFDQDNNWNPTVMNNGRVMYTRWEYTDLIHYFSRFVMHMNPDGTENKNLYGSGSWFPNSTFDMQPLPDGSSAFVGIISGHHGIARSGRLIIFDPAKSRKEEKGMVQEIPFSTRPIEPIIKDEMVNGVWPQFLKPQPLSNKYFLVTAKLTPNSLWGIYLVDIYDNMTLVVEGEGDGYINAIPVVKKVTPPVIPDKVNEDSKEATVFIQDIYEGEGLPGVPRGTVKKLRILAYEYAYRDSPSNHAAQGIQSGWDIKRLLGEVPVEADGSAIFTIPANTPISLQPLDSLGRAIQWMRSWFVGMPGETVSCVGCHEDQNLMPIPKRTMASTKKPSKIEVPEGGVRPFTFELEIQPILDRACVACHNNENAAGGKNFTGGRYNNLYKFSDSYLDFHPYFYRQGPEADMYVLVPYEFNASNSEMVQMLENGHHGVKLTDKEWKTLYNWIDFNAPYHSGFFNVRELKVGQHGYNQVQRRKELMDKYANGMMVDWQKEIRDYAAYLEKQPKPEPVMPEPQPEPKVKKIKVKGWPFSVEEAKAMVGEDNKKSIEIAPGITMNFVRIPAGTFVMGADKGISAPKSKVKIEKPFWMGEIEVSNEQFRALFPDHDNRLIGQHWKDHTGPNYLVNEDWRPAIRVSWEQAMEYCRMLSEKTGLKITLPSEAQWEWAARAGSDGDNWWGVDPDFSPYENLADVQLQKMAVSGVDPQPMSPNSRIFKYWDFLPKDASVDDGNMLLGKSGSYKPNAWGLYDMQGNVAEWTRSDYRPYPYSAKADVENVSNADKVARGGSWIDRTKNASLSVRRHFLPWQKVRNVGFRVIIEE</sequence>
<feature type="chain" id="PRO_5016995468" evidence="4">
    <location>
        <begin position="26"/>
        <end position="1348"/>
    </location>
</feature>
<protein>
    <submittedName>
        <fullName evidence="6">Gliding motility-associated lipoprotein GldK</fullName>
    </submittedName>
</protein>
<dbReference type="InterPro" id="IPR008979">
    <property type="entry name" value="Galactose-bd-like_sf"/>
</dbReference>
<dbReference type="SUPFAM" id="SSF49785">
    <property type="entry name" value="Galactose-binding domain-like"/>
    <property type="match status" value="2"/>
</dbReference>
<dbReference type="InterPro" id="IPR040698">
    <property type="entry name" value="HZS_alpha_mid"/>
</dbReference>
<evidence type="ECO:0000313" key="6">
    <source>
        <dbReference type="EMBL" id="SUE34916.1"/>
    </source>
</evidence>
<keyword evidence="4" id="KW-0732">Signal</keyword>
<dbReference type="SUPFAM" id="SSF56436">
    <property type="entry name" value="C-type lectin-like"/>
    <property type="match status" value="1"/>
</dbReference>
<keyword evidence="6" id="KW-0449">Lipoprotein</keyword>
<dbReference type="SUPFAM" id="SSF48695">
    <property type="entry name" value="Multiheme cytochromes"/>
    <property type="match status" value="1"/>
</dbReference>
<keyword evidence="3" id="KW-0349">Heme</keyword>
<dbReference type="Pfam" id="PF08305">
    <property type="entry name" value="NPCBM"/>
    <property type="match status" value="2"/>
</dbReference>
<keyword evidence="1 3" id="KW-0479">Metal-binding</keyword>
<dbReference type="InterPro" id="IPR038637">
    <property type="entry name" value="NPCBM_sf"/>
</dbReference>
<dbReference type="InterPro" id="IPR009056">
    <property type="entry name" value="Cyt_c-like_dom"/>
</dbReference>
<evidence type="ECO:0000256" key="3">
    <source>
        <dbReference type="PROSITE-ProRule" id="PRU00433"/>
    </source>
</evidence>
<dbReference type="Proteomes" id="UP000255233">
    <property type="component" value="Unassembled WGS sequence"/>
</dbReference>
<dbReference type="Gene3D" id="2.120.10.30">
    <property type="entry name" value="TolB, C-terminal domain"/>
    <property type="match status" value="1"/>
</dbReference>
<dbReference type="InterPro" id="IPR042095">
    <property type="entry name" value="SUMF_sf"/>
</dbReference>
<keyword evidence="2 3" id="KW-0408">Iron</keyword>
<organism evidence="6 7">
    <name type="scientific">Rikenella microfusus</name>
    <dbReference type="NCBI Taxonomy" id="28139"/>
    <lineage>
        <taxon>Bacteria</taxon>
        <taxon>Pseudomonadati</taxon>
        <taxon>Bacteroidota</taxon>
        <taxon>Bacteroidia</taxon>
        <taxon>Bacteroidales</taxon>
        <taxon>Rikenellaceae</taxon>
        <taxon>Rikenella</taxon>
    </lineage>
</organism>
<dbReference type="InterPro" id="IPR011042">
    <property type="entry name" value="6-blade_b-propeller_TolB-like"/>
</dbReference>
<dbReference type="STRING" id="880526.GCA_000427365_01664"/>
<reference evidence="6 7" key="1">
    <citation type="submission" date="2018-06" db="EMBL/GenBank/DDBJ databases">
        <authorList>
            <consortium name="Pathogen Informatics"/>
            <person name="Doyle S."/>
        </authorList>
    </citation>
    <scope>NUCLEOTIDE SEQUENCE [LARGE SCALE GENOMIC DNA]</scope>
    <source>
        <strain evidence="6 7">NCTC11190</strain>
    </source>
</reference>
<dbReference type="GO" id="GO:0020037">
    <property type="term" value="F:heme binding"/>
    <property type="evidence" value="ECO:0007669"/>
    <property type="project" value="InterPro"/>
</dbReference>
<dbReference type="PANTHER" id="PTHR23150">
    <property type="entry name" value="SULFATASE MODIFYING FACTOR 1, 2"/>
    <property type="match status" value="1"/>
</dbReference>
<dbReference type="InterPro" id="IPR005532">
    <property type="entry name" value="SUMF_dom"/>
</dbReference>
<dbReference type="InterPro" id="IPR016187">
    <property type="entry name" value="CTDL_fold"/>
</dbReference>
<name>A0A379MU39_9BACT</name>
<feature type="signal peptide" evidence="4">
    <location>
        <begin position="1"/>
        <end position="25"/>
    </location>
</feature>
<dbReference type="Pfam" id="PF03781">
    <property type="entry name" value="FGE-sulfatase"/>
    <property type="match status" value="1"/>
</dbReference>
<proteinExistence type="predicted"/>
<dbReference type="Gene3D" id="2.60.120.1060">
    <property type="entry name" value="NPCBM/NEW2 domain"/>
    <property type="match status" value="2"/>
</dbReference>
<dbReference type="Pfam" id="PF18582">
    <property type="entry name" value="HZS_alpha"/>
    <property type="match status" value="1"/>
</dbReference>
<dbReference type="EMBL" id="UGVL01000001">
    <property type="protein sequence ID" value="SUE34916.1"/>
    <property type="molecule type" value="Genomic_DNA"/>
</dbReference>
<evidence type="ECO:0000256" key="2">
    <source>
        <dbReference type="ARBA" id="ARBA00023004"/>
    </source>
</evidence>
<dbReference type="PANTHER" id="PTHR23150:SF19">
    <property type="entry name" value="FORMYLGLYCINE-GENERATING ENZYME"/>
    <property type="match status" value="1"/>
</dbReference>
<feature type="domain" description="Cytochrome c" evidence="5">
    <location>
        <begin position="867"/>
        <end position="1035"/>
    </location>
</feature>
<keyword evidence="7" id="KW-1185">Reference proteome</keyword>
<evidence type="ECO:0000259" key="5">
    <source>
        <dbReference type="PROSITE" id="PS51007"/>
    </source>
</evidence>
<gene>
    <name evidence="6" type="ORF">NCTC11190_02154</name>
</gene>
<dbReference type="InterPro" id="IPR013222">
    <property type="entry name" value="Glyco_hyd_98_carb-bd"/>
</dbReference>
<accession>A0A379MU39</accession>
<dbReference type="InterPro" id="IPR036280">
    <property type="entry name" value="Multihaem_cyt_sf"/>
</dbReference>
<dbReference type="GO" id="GO:0009055">
    <property type="term" value="F:electron transfer activity"/>
    <property type="evidence" value="ECO:0007669"/>
    <property type="project" value="InterPro"/>
</dbReference>
<dbReference type="Gene3D" id="3.90.1580.10">
    <property type="entry name" value="paralog of FGE (formylglycine-generating enzyme)"/>
    <property type="match status" value="1"/>
</dbReference>
<dbReference type="GO" id="GO:0120147">
    <property type="term" value="F:formylglycine-generating oxidase activity"/>
    <property type="evidence" value="ECO:0007669"/>
    <property type="project" value="TreeGrafter"/>
</dbReference>
<dbReference type="SUPFAM" id="SSF82171">
    <property type="entry name" value="DPP6 N-terminal domain-like"/>
    <property type="match status" value="1"/>
</dbReference>
<evidence type="ECO:0000256" key="4">
    <source>
        <dbReference type="SAM" id="SignalP"/>
    </source>
</evidence>
<dbReference type="GO" id="GO:0046872">
    <property type="term" value="F:metal ion binding"/>
    <property type="evidence" value="ECO:0007669"/>
    <property type="project" value="UniProtKB-KW"/>
</dbReference>
<evidence type="ECO:0000256" key="1">
    <source>
        <dbReference type="ARBA" id="ARBA00022723"/>
    </source>
</evidence>
<evidence type="ECO:0000313" key="7">
    <source>
        <dbReference type="Proteomes" id="UP000255233"/>
    </source>
</evidence>
<dbReference type="PROSITE" id="PS51007">
    <property type="entry name" value="CYTC"/>
    <property type="match status" value="1"/>
</dbReference>
<dbReference type="InterPro" id="IPR051043">
    <property type="entry name" value="Sulfatase_Mod_Factor_Kinase"/>
</dbReference>